<dbReference type="PANTHER" id="PTHR33990">
    <property type="entry name" value="PROTEIN YJDN-RELATED"/>
    <property type="match status" value="1"/>
</dbReference>
<dbReference type="Proteomes" id="UP000634134">
    <property type="component" value="Unassembled WGS sequence"/>
</dbReference>
<evidence type="ECO:0000313" key="2">
    <source>
        <dbReference type="EMBL" id="MBE9460861.1"/>
    </source>
</evidence>
<dbReference type="PANTHER" id="PTHR33990:SF1">
    <property type="entry name" value="PROTEIN YJDN"/>
    <property type="match status" value="1"/>
</dbReference>
<comment type="caution">
    <text evidence="2">The sequence shown here is derived from an EMBL/GenBank/DDBJ whole genome shotgun (WGS) entry which is preliminary data.</text>
</comment>
<dbReference type="RefSeq" id="WP_194119159.1">
    <property type="nucleotide sequence ID" value="NZ_JACYGY010000001.1"/>
</dbReference>
<gene>
    <name evidence="2" type="ORF">IEE83_03105</name>
</gene>
<reference evidence="3" key="1">
    <citation type="submission" date="2023-07" db="EMBL/GenBank/DDBJ databases">
        <title>Dyadobacter sp. nov 'subterranea' isolated from contaminted grondwater.</title>
        <authorList>
            <person name="Szabo I."/>
            <person name="Al-Omari J."/>
            <person name="Szerdahelyi S.G."/>
            <person name="Rado J."/>
        </authorList>
    </citation>
    <scope>NUCLEOTIDE SEQUENCE [LARGE SCALE GENOMIC DNA]</scope>
    <source>
        <strain evidence="3">UP-52</strain>
    </source>
</reference>
<proteinExistence type="predicted"/>
<dbReference type="CDD" id="cd06588">
    <property type="entry name" value="PhnB_like"/>
    <property type="match status" value="1"/>
</dbReference>
<dbReference type="InterPro" id="IPR029068">
    <property type="entry name" value="Glyas_Bleomycin-R_OHBP_Dase"/>
</dbReference>
<organism evidence="2 3">
    <name type="scientific">Dyadobacter subterraneus</name>
    <dbReference type="NCBI Taxonomy" id="2773304"/>
    <lineage>
        <taxon>Bacteria</taxon>
        <taxon>Pseudomonadati</taxon>
        <taxon>Bacteroidota</taxon>
        <taxon>Cytophagia</taxon>
        <taxon>Cytophagales</taxon>
        <taxon>Spirosomataceae</taxon>
        <taxon>Dyadobacter</taxon>
    </lineage>
</organism>
<feature type="domain" description="PhnB-like" evidence="1">
    <location>
        <begin position="4"/>
        <end position="130"/>
    </location>
</feature>
<dbReference type="EMBL" id="JACYGY010000001">
    <property type="protein sequence ID" value="MBE9460861.1"/>
    <property type="molecule type" value="Genomic_DNA"/>
</dbReference>
<dbReference type="InterPro" id="IPR028973">
    <property type="entry name" value="PhnB-like"/>
</dbReference>
<dbReference type="Gene3D" id="3.10.180.10">
    <property type="entry name" value="2,3-Dihydroxybiphenyl 1,2-Dioxygenase, domain 1"/>
    <property type="match status" value="1"/>
</dbReference>
<name>A0ABR9W7C2_9BACT</name>
<keyword evidence="3" id="KW-1185">Reference proteome</keyword>
<protein>
    <submittedName>
        <fullName evidence="2">VOC family protein</fullName>
    </submittedName>
</protein>
<evidence type="ECO:0000313" key="3">
    <source>
        <dbReference type="Proteomes" id="UP000634134"/>
    </source>
</evidence>
<dbReference type="SUPFAM" id="SSF54593">
    <property type="entry name" value="Glyoxalase/Bleomycin resistance protein/Dihydroxybiphenyl dioxygenase"/>
    <property type="match status" value="1"/>
</dbReference>
<accession>A0ABR9W7C2</accession>
<dbReference type="Pfam" id="PF06983">
    <property type="entry name" value="3-dmu-9_3-mt"/>
    <property type="match status" value="1"/>
</dbReference>
<evidence type="ECO:0000259" key="1">
    <source>
        <dbReference type="Pfam" id="PF06983"/>
    </source>
</evidence>
<sequence length="138" mass="15148">MAQINAYLTFGGKCREAMNFYKESLGGELEFIVIEDSPMAQHFPAELQKSILHASLTKGDLMFMATDMIGPDGIVPGNNVALTITATSEEEMNDFFSALSLGGRVTHALEDFFAGRMGSLVDKFGIYWSVFYDINSGK</sequence>